<dbReference type="InterPro" id="IPR038461">
    <property type="entry name" value="Schlafen_AlbA_2_dom_sf"/>
</dbReference>
<sequence>MTNEELITLVNELLQQGKELEWLEFKQGDATDAQRLGKYISGLANAANYNNVPFGYLVFGIKDETLDIVGTNYNYINKKEKGSELDFYIRRNLSPSVHFQHFVCDYDGNKIEIFKISAAQNIPVSFENEAYIRVASSLTELKKYPDRMRAILNSHIDWSAEIVPNATLEDLDTYAIQKARDIYKEKNKNKSFYKEIDNWTNEVFLDKLKVTINGKVTNTALILLGKSEASHLLSPKVAQITWKLDTEEKAYEHFSMPLFLAVNEVLAKIRNVNYKFFPTNQLISIEVPKYDNESILEALNNCIAHQDYSLNSRIIVTEKINKLIFENAGGFFEGNAEDYFLGEKTPKNYRNKWLVEAMVNLNMIDSMGYGIFKMLKSQKERYFPLPDYSKSKGNEVILEIYGHSIDENYSKLLIENKDGLDLTQVILLDRIQKKTPITDAAAKMLRTKGLIDGRKPNYFISAKIAELTNRKAEYTRNKGLDKEVLESFVLKHIEHHGFASRSEINQLLMDKLPDYLDEKQRKKKIDNLLQGMKDSIHNVGSRTESKWVKIRKD</sequence>
<keyword evidence="2" id="KW-0067">ATP-binding</keyword>
<accession>A0A1I4U0R9</accession>
<reference evidence="3" key="1">
    <citation type="submission" date="2016-10" db="EMBL/GenBank/DDBJ databases">
        <authorList>
            <person name="Varghese N."/>
            <person name="Submissions S."/>
        </authorList>
    </citation>
    <scope>NUCLEOTIDE SEQUENCE [LARGE SCALE GENOMIC DNA]</scope>
    <source>
        <strain evidence="3">XJ109</strain>
    </source>
</reference>
<dbReference type="AlphaFoldDB" id="A0A1I4U0R9"/>
<dbReference type="PANTHER" id="PTHR30595:SF6">
    <property type="entry name" value="SCHLAFEN ALBA-2 DOMAIN-CONTAINING PROTEIN"/>
    <property type="match status" value="1"/>
</dbReference>
<organism evidence="2 3">
    <name type="scientific">Algoriella xinjiangensis</name>
    <dbReference type="NCBI Taxonomy" id="684065"/>
    <lineage>
        <taxon>Bacteria</taxon>
        <taxon>Pseudomonadati</taxon>
        <taxon>Bacteroidota</taxon>
        <taxon>Flavobacteriia</taxon>
        <taxon>Flavobacteriales</taxon>
        <taxon>Weeksellaceae</taxon>
        <taxon>Algoriella</taxon>
    </lineage>
</organism>
<evidence type="ECO:0000259" key="1">
    <source>
        <dbReference type="Pfam" id="PF04326"/>
    </source>
</evidence>
<proteinExistence type="predicted"/>
<keyword evidence="2" id="KW-0347">Helicase</keyword>
<evidence type="ECO:0000313" key="3">
    <source>
        <dbReference type="Proteomes" id="UP000199149"/>
    </source>
</evidence>
<dbReference type="OrthoDB" id="9768354at2"/>
<dbReference type="STRING" id="684065.SAMN05421738_1038"/>
<gene>
    <name evidence="2" type="ORF">SAMN05421738_1038</name>
</gene>
<dbReference type="Pfam" id="PF04326">
    <property type="entry name" value="SLFN_AlbA_2"/>
    <property type="match status" value="1"/>
</dbReference>
<dbReference type="Gene3D" id="3.30.565.60">
    <property type="match status" value="1"/>
</dbReference>
<dbReference type="RefSeq" id="WP_092906501.1">
    <property type="nucleotide sequence ID" value="NZ_FOUZ01000003.1"/>
</dbReference>
<dbReference type="InterPro" id="IPR007421">
    <property type="entry name" value="Schlafen_AlbA_2_dom"/>
</dbReference>
<keyword evidence="2" id="KW-0547">Nucleotide-binding</keyword>
<dbReference type="Proteomes" id="UP000199149">
    <property type="component" value="Unassembled WGS sequence"/>
</dbReference>
<protein>
    <submittedName>
        <fullName evidence="2">ATP-dependent DNA helicase RecG</fullName>
    </submittedName>
</protein>
<dbReference type="PANTHER" id="PTHR30595">
    <property type="entry name" value="GLPR-RELATED TRANSCRIPTIONAL REPRESSOR"/>
    <property type="match status" value="1"/>
</dbReference>
<evidence type="ECO:0000313" key="2">
    <source>
        <dbReference type="EMBL" id="SFM82449.1"/>
    </source>
</evidence>
<dbReference type="InterPro" id="IPR038475">
    <property type="entry name" value="RecG_C_sf"/>
</dbReference>
<dbReference type="GO" id="GO:0004386">
    <property type="term" value="F:helicase activity"/>
    <property type="evidence" value="ECO:0007669"/>
    <property type="project" value="UniProtKB-KW"/>
</dbReference>
<feature type="domain" description="Schlafen AlbA-2" evidence="1">
    <location>
        <begin position="19"/>
        <end position="140"/>
    </location>
</feature>
<dbReference type="EMBL" id="FOUZ01000003">
    <property type="protein sequence ID" value="SFM82449.1"/>
    <property type="molecule type" value="Genomic_DNA"/>
</dbReference>
<dbReference type="Gene3D" id="3.30.950.30">
    <property type="entry name" value="Schlafen, AAA domain"/>
    <property type="match status" value="1"/>
</dbReference>
<keyword evidence="3" id="KW-1185">Reference proteome</keyword>
<name>A0A1I4U0R9_9FLAO</name>
<keyword evidence="2" id="KW-0378">Hydrolase</keyword>
<dbReference type="Pfam" id="PF13749">
    <property type="entry name" value="HATPase_c_4"/>
    <property type="match status" value="1"/>
</dbReference>